<keyword evidence="4" id="KW-1185">Reference proteome</keyword>
<evidence type="ECO:0000313" key="3">
    <source>
        <dbReference type="EMBL" id="PIC25715.1"/>
    </source>
</evidence>
<keyword evidence="2" id="KW-0732">Signal</keyword>
<name>A0A2G5TEG1_9PELO</name>
<accession>A0A2G5TEG1</accession>
<evidence type="ECO:0000256" key="1">
    <source>
        <dbReference type="SAM" id="MobiDB-lite"/>
    </source>
</evidence>
<reference evidence="4" key="1">
    <citation type="submission" date="2017-10" db="EMBL/GenBank/DDBJ databases">
        <title>Rapid genome shrinkage in a self-fertile nematode reveals novel sperm competition proteins.</title>
        <authorList>
            <person name="Yin D."/>
            <person name="Schwarz E.M."/>
            <person name="Thomas C.G."/>
            <person name="Felde R.L."/>
            <person name="Korf I.F."/>
            <person name="Cutter A.D."/>
            <person name="Schartner C.M."/>
            <person name="Ralston E.J."/>
            <person name="Meyer B.J."/>
            <person name="Haag E.S."/>
        </authorList>
    </citation>
    <scope>NUCLEOTIDE SEQUENCE [LARGE SCALE GENOMIC DNA]</scope>
    <source>
        <strain evidence="4">JU1422</strain>
    </source>
</reference>
<dbReference type="Proteomes" id="UP000230233">
    <property type="component" value="Chromosome V"/>
</dbReference>
<protein>
    <submittedName>
        <fullName evidence="3">Uncharacterized protein</fullName>
    </submittedName>
</protein>
<evidence type="ECO:0000313" key="4">
    <source>
        <dbReference type="Proteomes" id="UP000230233"/>
    </source>
</evidence>
<proteinExistence type="predicted"/>
<evidence type="ECO:0000256" key="2">
    <source>
        <dbReference type="SAM" id="SignalP"/>
    </source>
</evidence>
<feature type="compositionally biased region" description="Acidic residues" evidence="1">
    <location>
        <begin position="235"/>
        <end position="248"/>
    </location>
</feature>
<dbReference type="OrthoDB" id="5808239at2759"/>
<organism evidence="3 4">
    <name type="scientific">Caenorhabditis nigoni</name>
    <dbReference type="NCBI Taxonomy" id="1611254"/>
    <lineage>
        <taxon>Eukaryota</taxon>
        <taxon>Metazoa</taxon>
        <taxon>Ecdysozoa</taxon>
        <taxon>Nematoda</taxon>
        <taxon>Chromadorea</taxon>
        <taxon>Rhabditida</taxon>
        <taxon>Rhabditina</taxon>
        <taxon>Rhabditomorpha</taxon>
        <taxon>Rhabditoidea</taxon>
        <taxon>Rhabditidae</taxon>
        <taxon>Peloderinae</taxon>
        <taxon>Caenorhabditis</taxon>
    </lineage>
</organism>
<feature type="region of interest" description="Disordered" evidence="1">
    <location>
        <begin position="84"/>
        <end position="138"/>
    </location>
</feature>
<feature type="chain" id="PRO_5013741107" evidence="2">
    <location>
        <begin position="19"/>
        <end position="349"/>
    </location>
</feature>
<dbReference type="EMBL" id="PDUG01000005">
    <property type="protein sequence ID" value="PIC25715.1"/>
    <property type="molecule type" value="Genomic_DNA"/>
</dbReference>
<feature type="compositionally biased region" description="Basic and acidic residues" evidence="1">
    <location>
        <begin position="88"/>
        <end position="103"/>
    </location>
</feature>
<dbReference type="AlphaFoldDB" id="A0A2G5TEG1"/>
<feature type="region of interest" description="Disordered" evidence="1">
    <location>
        <begin position="151"/>
        <end position="179"/>
    </location>
</feature>
<sequence length="349" mass="39772">MNFYLLAFLLLIAQNGAASPLGQESDEGIVATSRPRNLEDDEVETTTHPTFTGSNQQVQRLDAPIERIEIRLIDDNTTHVVPEVVISAERRDEDENRTNAGRDENEEGTTTEQTPHHHFHEPDQDPSPAPTDLPPSSQEDMYKKVEYVVQPTSAPEPTPEPTSLQYSEAPGYSTEHSTEQPVVVGEDPYYYSTLSPAKQASAEVQAKAWISVSSTIPKFEGDIDEDDLPPPPASEDNENEEPEEECLANEENLTDEVIERLKSETAMYYRLVKQRNDQQKEFCGTIAARDVTTEEFRRCSNWRAEKLVYYYKLMRKTYCQVDNWPNSPKIKKTYGEYLNLFGTFYAFQK</sequence>
<gene>
    <name evidence="3" type="primary">Cni-T10G3.1</name>
    <name evidence="3" type="synonym">Cnig_chr_V.g18539</name>
    <name evidence="3" type="ORF">B9Z55_018539</name>
</gene>
<comment type="caution">
    <text evidence="3">The sequence shown here is derived from an EMBL/GenBank/DDBJ whole genome shotgun (WGS) entry which is preliminary data.</text>
</comment>
<feature type="region of interest" description="Disordered" evidence="1">
    <location>
        <begin position="219"/>
        <end position="248"/>
    </location>
</feature>
<feature type="signal peptide" evidence="2">
    <location>
        <begin position="1"/>
        <end position="18"/>
    </location>
</feature>